<dbReference type="EMBL" id="CP061539">
    <property type="protein sequence ID" value="QNV37477.1"/>
    <property type="molecule type" value="Genomic_DNA"/>
</dbReference>
<organism evidence="8 9">
    <name type="scientific">Rothia terrae</name>
    <dbReference type="NCBI Taxonomy" id="396015"/>
    <lineage>
        <taxon>Bacteria</taxon>
        <taxon>Bacillati</taxon>
        <taxon>Actinomycetota</taxon>
        <taxon>Actinomycetes</taxon>
        <taxon>Micrococcales</taxon>
        <taxon>Micrococcaceae</taxon>
        <taxon>Rothia</taxon>
    </lineage>
</organism>
<feature type="coiled-coil region" evidence="5">
    <location>
        <begin position="183"/>
        <end position="210"/>
    </location>
</feature>
<evidence type="ECO:0000313" key="8">
    <source>
        <dbReference type="EMBL" id="QNV37477.1"/>
    </source>
</evidence>
<keyword evidence="9" id="KW-1185">Reference proteome</keyword>
<dbReference type="Gene3D" id="3.40.50.1980">
    <property type="entry name" value="Nitrogenase molybdenum iron protein domain"/>
    <property type="match status" value="2"/>
</dbReference>
<comment type="subcellular location">
    <subcellularLocation>
        <location evidence="1">Cell envelope</location>
    </subcellularLocation>
</comment>
<feature type="domain" description="Fe/B12 periplasmic-binding" evidence="7">
    <location>
        <begin position="62"/>
        <end position="346"/>
    </location>
</feature>
<dbReference type="RefSeq" id="WP_168615372.1">
    <property type="nucleotide sequence ID" value="NZ_BAAAOX010000047.1"/>
</dbReference>
<dbReference type="GO" id="GO:1901678">
    <property type="term" value="P:iron coordination entity transport"/>
    <property type="evidence" value="ECO:0007669"/>
    <property type="project" value="UniProtKB-ARBA"/>
</dbReference>
<comment type="similarity">
    <text evidence="2">Belongs to the bacterial solute-binding protein 8 family.</text>
</comment>
<dbReference type="PANTHER" id="PTHR30532">
    <property type="entry name" value="IRON III DICITRATE-BINDING PERIPLASMIC PROTEIN"/>
    <property type="match status" value="1"/>
</dbReference>
<keyword evidence="5" id="KW-0175">Coiled coil</keyword>
<protein>
    <submittedName>
        <fullName evidence="8">ABC transporter substrate-binding protein</fullName>
    </submittedName>
</protein>
<evidence type="ECO:0000256" key="1">
    <source>
        <dbReference type="ARBA" id="ARBA00004196"/>
    </source>
</evidence>
<dbReference type="InterPro" id="IPR051313">
    <property type="entry name" value="Bact_iron-sidero_bind"/>
</dbReference>
<dbReference type="Pfam" id="PF01497">
    <property type="entry name" value="Peripla_BP_2"/>
    <property type="match status" value="1"/>
</dbReference>
<name>A0A7H2BCT1_9MICC</name>
<evidence type="ECO:0000313" key="9">
    <source>
        <dbReference type="Proteomes" id="UP000516404"/>
    </source>
</evidence>
<dbReference type="Proteomes" id="UP000516404">
    <property type="component" value="Chromosome"/>
</dbReference>
<dbReference type="PANTHER" id="PTHR30532:SF24">
    <property type="entry name" value="FERRIC ENTEROBACTIN-BINDING PERIPLASMIC PROTEIN FEPB"/>
    <property type="match status" value="1"/>
</dbReference>
<evidence type="ECO:0000256" key="6">
    <source>
        <dbReference type="SAM" id="SignalP"/>
    </source>
</evidence>
<keyword evidence="3" id="KW-0813">Transport</keyword>
<feature type="chain" id="PRO_5038402022" evidence="6">
    <location>
        <begin position="18"/>
        <end position="349"/>
    </location>
</feature>
<feature type="signal peptide" evidence="6">
    <location>
        <begin position="1"/>
        <end position="17"/>
    </location>
</feature>
<sequence length="349" mass="37841">MVVISRGAFLKAAAATAAATILAGCSTGSNDESTSNSSVESGPYTVKHAFGETTFDSVPQKIAVVQFWQNPDALLSLGVVPVGAPIVSWGGNDNQSTPWFDKKLEELGGEQPTRYDETDGPNYEELAKLEPDAIFSPYGDMSQEIYDKLTEIAPVVPAPEGVGSWAASWQQTVEMAGKMLKKEDDAKKVIEDTEKQLKDKAAEYENLQGATFIAGAFDNKQNTFGAYTSSDARPRFFSLMGMELAPYIKEHEGGADSFFVNVSAEVIDQLEADAVWAWTETEEDIQKTKDNKLFAQMPALKNDAVVFESDKTFGLALSATSPLSLLWAVNETDVLDNMSKAVENTKKAA</sequence>
<dbReference type="AlphaFoldDB" id="A0A7H2BCT1"/>
<evidence type="ECO:0000256" key="2">
    <source>
        <dbReference type="ARBA" id="ARBA00008814"/>
    </source>
</evidence>
<dbReference type="PROSITE" id="PS51257">
    <property type="entry name" value="PROKAR_LIPOPROTEIN"/>
    <property type="match status" value="1"/>
</dbReference>
<evidence type="ECO:0000256" key="5">
    <source>
        <dbReference type="SAM" id="Coils"/>
    </source>
</evidence>
<dbReference type="GO" id="GO:0030288">
    <property type="term" value="C:outer membrane-bounded periplasmic space"/>
    <property type="evidence" value="ECO:0007669"/>
    <property type="project" value="TreeGrafter"/>
</dbReference>
<dbReference type="PROSITE" id="PS50983">
    <property type="entry name" value="FE_B12_PBP"/>
    <property type="match status" value="1"/>
</dbReference>
<dbReference type="InterPro" id="IPR002491">
    <property type="entry name" value="ABC_transptr_periplasmic_BD"/>
</dbReference>
<keyword evidence="4 6" id="KW-0732">Signal</keyword>
<proteinExistence type="inferred from homology"/>
<evidence type="ECO:0000256" key="4">
    <source>
        <dbReference type="ARBA" id="ARBA00022729"/>
    </source>
</evidence>
<evidence type="ECO:0000259" key="7">
    <source>
        <dbReference type="PROSITE" id="PS50983"/>
    </source>
</evidence>
<reference evidence="8 9" key="1">
    <citation type="submission" date="2020-09" db="EMBL/GenBank/DDBJ databases">
        <title>Investigation of environmental microbes.</title>
        <authorList>
            <person name="Ou Y."/>
            <person name="Kang Q."/>
        </authorList>
    </citation>
    <scope>NUCLEOTIDE SEQUENCE [LARGE SCALE GENOMIC DNA]</scope>
    <source>
        <strain evidence="8 9">KJZ-14</strain>
    </source>
</reference>
<evidence type="ECO:0000256" key="3">
    <source>
        <dbReference type="ARBA" id="ARBA00022448"/>
    </source>
</evidence>
<gene>
    <name evidence="8" type="ORF">IDM49_09670</name>
</gene>
<dbReference type="GeneID" id="96624507"/>
<dbReference type="SUPFAM" id="SSF53807">
    <property type="entry name" value="Helical backbone' metal receptor"/>
    <property type="match status" value="1"/>
</dbReference>
<dbReference type="KEGG" id="rter:IDM49_09670"/>
<accession>A0A7H2BCT1</accession>